<feature type="region of interest" description="Disordered" evidence="1">
    <location>
        <begin position="63"/>
        <end position="214"/>
    </location>
</feature>
<protein>
    <submittedName>
        <fullName evidence="2">Uncharacterized protein</fullName>
    </submittedName>
</protein>
<dbReference type="EMBL" id="BTSY01000004">
    <property type="protein sequence ID" value="GMT24764.1"/>
    <property type="molecule type" value="Genomic_DNA"/>
</dbReference>
<feature type="compositionally biased region" description="Basic residues" evidence="1">
    <location>
        <begin position="168"/>
        <end position="181"/>
    </location>
</feature>
<accession>A0AAV5W224</accession>
<evidence type="ECO:0000313" key="3">
    <source>
        <dbReference type="Proteomes" id="UP001432322"/>
    </source>
</evidence>
<comment type="caution">
    <text evidence="2">The sequence shown here is derived from an EMBL/GenBank/DDBJ whole genome shotgun (WGS) entry which is preliminary data.</text>
</comment>
<proteinExistence type="predicted"/>
<evidence type="ECO:0000256" key="1">
    <source>
        <dbReference type="SAM" id="MobiDB-lite"/>
    </source>
</evidence>
<gene>
    <name evidence="2" type="ORF">PFISCL1PPCAC_16061</name>
</gene>
<dbReference type="Gene3D" id="1.10.510.10">
    <property type="entry name" value="Transferase(Phosphotransferase) domain 1"/>
    <property type="match status" value="1"/>
</dbReference>
<feature type="compositionally biased region" description="Basic and acidic residues" evidence="1">
    <location>
        <begin position="130"/>
        <end position="142"/>
    </location>
</feature>
<dbReference type="AlphaFoldDB" id="A0AAV5W224"/>
<organism evidence="2 3">
    <name type="scientific">Pristionchus fissidentatus</name>
    <dbReference type="NCBI Taxonomy" id="1538716"/>
    <lineage>
        <taxon>Eukaryota</taxon>
        <taxon>Metazoa</taxon>
        <taxon>Ecdysozoa</taxon>
        <taxon>Nematoda</taxon>
        <taxon>Chromadorea</taxon>
        <taxon>Rhabditida</taxon>
        <taxon>Rhabditina</taxon>
        <taxon>Diplogasteromorpha</taxon>
        <taxon>Diplogasteroidea</taxon>
        <taxon>Neodiplogasteridae</taxon>
        <taxon>Pristionchus</taxon>
    </lineage>
</organism>
<feature type="compositionally biased region" description="Basic and acidic residues" evidence="1">
    <location>
        <begin position="149"/>
        <end position="167"/>
    </location>
</feature>
<reference evidence="2" key="1">
    <citation type="submission" date="2023-10" db="EMBL/GenBank/DDBJ databases">
        <title>Genome assembly of Pristionchus species.</title>
        <authorList>
            <person name="Yoshida K."/>
            <person name="Sommer R.J."/>
        </authorList>
    </citation>
    <scope>NUCLEOTIDE SEQUENCE</scope>
    <source>
        <strain evidence="2">RS5133</strain>
    </source>
</reference>
<feature type="compositionally biased region" description="Basic and acidic residues" evidence="1">
    <location>
        <begin position="69"/>
        <end position="123"/>
    </location>
</feature>
<dbReference type="Proteomes" id="UP001432322">
    <property type="component" value="Unassembled WGS sequence"/>
</dbReference>
<feature type="compositionally biased region" description="Basic and acidic residues" evidence="1">
    <location>
        <begin position="189"/>
        <end position="204"/>
    </location>
</feature>
<sequence>RKKEVFMEHMKDGPDAEILRILKYIDSLSFYSVPDYDGLHRLLRAIAERNDCREWEALDWSSKQYEGPEWSKEKYKKIVERPTADGKKDKSHTDSTDNDDSKNDTNSKEAKKDKADKPHKDEISITGDGGGKKILKEEETQGYKKPKKRDPPSLRKEEKVELKQSDKRKPKSAIHPPKKMHSAQGPVVRVKDSKKGDKGDKEPAGGKGSVKRKK</sequence>
<feature type="non-terminal residue" evidence="2">
    <location>
        <position position="1"/>
    </location>
</feature>
<name>A0AAV5W224_9BILA</name>
<evidence type="ECO:0000313" key="2">
    <source>
        <dbReference type="EMBL" id="GMT24764.1"/>
    </source>
</evidence>
<keyword evidence="3" id="KW-1185">Reference proteome</keyword>